<name>A0A7X1E3X5_9BACT</name>
<dbReference type="InterPro" id="IPR023485">
    <property type="entry name" value="Ptyr_pPase"/>
</dbReference>
<sequence>MPRILFICTANYYRSRFAEGVFNHLANRRGLDWKAFSRGLIPEEAPPGLSPHATNGLRLVGVAPEFFPNEKTALKDEDFAEADRVIALKQEEHEPMLRDRFPHRVSQVEFWDVSDIPHVSPPQAMLQIKENIERLLQEMGDAPQQ</sequence>
<dbReference type="AlphaFoldDB" id="A0A7X1E3X5"/>
<gene>
    <name evidence="2" type="ORF">H5P30_06365</name>
</gene>
<dbReference type="Proteomes" id="UP000525652">
    <property type="component" value="Unassembled WGS sequence"/>
</dbReference>
<reference evidence="2 3" key="1">
    <citation type="submission" date="2020-07" db="EMBL/GenBank/DDBJ databases">
        <authorList>
            <person name="Feng X."/>
        </authorList>
    </citation>
    <scope>NUCLEOTIDE SEQUENCE [LARGE SCALE GENOMIC DNA]</scope>
    <source>
        <strain evidence="2 3">JCM14086</strain>
    </source>
</reference>
<comment type="caution">
    <text evidence="2">The sequence shown here is derived from an EMBL/GenBank/DDBJ whole genome shotgun (WGS) entry which is preliminary data.</text>
</comment>
<protein>
    <submittedName>
        <fullName evidence="2">Low molecular weight phosphatase family protein</fullName>
    </submittedName>
</protein>
<organism evidence="2 3">
    <name type="scientific">Puniceicoccus vermicola</name>
    <dbReference type="NCBI Taxonomy" id="388746"/>
    <lineage>
        <taxon>Bacteria</taxon>
        <taxon>Pseudomonadati</taxon>
        <taxon>Verrucomicrobiota</taxon>
        <taxon>Opitutia</taxon>
        <taxon>Puniceicoccales</taxon>
        <taxon>Puniceicoccaceae</taxon>
        <taxon>Puniceicoccus</taxon>
    </lineage>
</organism>
<evidence type="ECO:0000259" key="1">
    <source>
        <dbReference type="SMART" id="SM00226"/>
    </source>
</evidence>
<dbReference type="RefSeq" id="WP_185692113.1">
    <property type="nucleotide sequence ID" value="NZ_JACHVA010000053.1"/>
</dbReference>
<evidence type="ECO:0000313" key="3">
    <source>
        <dbReference type="Proteomes" id="UP000525652"/>
    </source>
</evidence>
<feature type="domain" description="Phosphotyrosine protein phosphatase I" evidence="1">
    <location>
        <begin position="2"/>
        <end position="138"/>
    </location>
</feature>
<proteinExistence type="predicted"/>
<evidence type="ECO:0000313" key="2">
    <source>
        <dbReference type="EMBL" id="MBC2601398.1"/>
    </source>
</evidence>
<dbReference type="Gene3D" id="3.40.50.2300">
    <property type="match status" value="1"/>
</dbReference>
<dbReference type="SUPFAM" id="SSF52788">
    <property type="entry name" value="Phosphotyrosine protein phosphatases I"/>
    <property type="match status" value="1"/>
</dbReference>
<dbReference type="InterPro" id="IPR036196">
    <property type="entry name" value="Ptyr_pPase_sf"/>
</dbReference>
<dbReference type="EMBL" id="JACHVA010000053">
    <property type="protein sequence ID" value="MBC2601398.1"/>
    <property type="molecule type" value="Genomic_DNA"/>
</dbReference>
<keyword evidence="3" id="KW-1185">Reference proteome</keyword>
<dbReference type="Pfam" id="PF01451">
    <property type="entry name" value="LMWPc"/>
    <property type="match status" value="1"/>
</dbReference>
<accession>A0A7X1E3X5</accession>
<dbReference type="SMART" id="SM00226">
    <property type="entry name" value="LMWPc"/>
    <property type="match status" value="1"/>
</dbReference>